<evidence type="ECO:0000313" key="2">
    <source>
        <dbReference type="Proteomes" id="UP000006873"/>
    </source>
</evidence>
<dbReference type="HOGENOM" id="CLU_3233746_0_0_9"/>
<dbReference type="RefSeq" id="WP_013379812.1">
    <property type="nucleotide sequence ID" value="NZ_CAUFHM010000009.1"/>
</dbReference>
<dbReference type="Proteomes" id="UP000006873">
    <property type="component" value="Chromosome"/>
</dbReference>
<dbReference type="EMBL" id="CP002273">
    <property type="protein sequence ID" value="ADO36491.1"/>
    <property type="molecule type" value="Genomic_DNA"/>
</dbReference>
<accession>E3GLX0</accession>
<keyword evidence="2" id="KW-1185">Reference proteome</keyword>
<reference evidence="1 2" key="2">
    <citation type="journal article" date="2011" name="J. Bacteriol.">
        <title>Complete genome sequence of a carbon monoxide-utilizing acetogen, Eubacterium limosum KIST612.</title>
        <authorList>
            <person name="Roh H."/>
            <person name="Ko H.J."/>
            <person name="Kim D."/>
            <person name="Choi D.G."/>
            <person name="Park S."/>
            <person name="Kim S."/>
            <person name="Chang I.S."/>
            <person name="Choi I.G."/>
        </authorList>
    </citation>
    <scope>NUCLEOTIDE SEQUENCE [LARGE SCALE GENOMIC DNA]</scope>
    <source>
        <strain evidence="1 2">KIST612</strain>
    </source>
</reference>
<sequence length="43" mass="5231">MDLADIKRFFKAWHLEDSLRESCVYNPAEPQYYSSHWSLIVRK</sequence>
<dbReference type="AlphaFoldDB" id="E3GLX0"/>
<gene>
    <name evidence="1" type="ordered locus">ELI_1505</name>
</gene>
<proteinExistence type="predicted"/>
<dbReference type="KEGG" id="elm:ELI_1505"/>
<reference key="1">
    <citation type="submission" date="2010-09" db="EMBL/GenBank/DDBJ databases">
        <authorList>
            <person name="Roh H."/>
            <person name="Ko H.-J."/>
            <person name="Kim D."/>
            <person name="Choi D.G."/>
            <person name="Park S."/>
            <person name="Kim S."/>
            <person name="Kim K.H."/>
            <person name="Chang I.S."/>
            <person name="Choi I.-G."/>
        </authorList>
    </citation>
    <scope>NUCLEOTIDE SEQUENCE</scope>
    <source>
        <strain>KIST612</strain>
    </source>
</reference>
<protein>
    <submittedName>
        <fullName evidence="1">Uncharacterized protein</fullName>
    </submittedName>
</protein>
<name>E3GLX0_9FIRM</name>
<organism evidence="1 2">
    <name type="scientific">Eubacterium callanderi</name>
    <dbReference type="NCBI Taxonomy" id="53442"/>
    <lineage>
        <taxon>Bacteria</taxon>
        <taxon>Bacillati</taxon>
        <taxon>Bacillota</taxon>
        <taxon>Clostridia</taxon>
        <taxon>Eubacteriales</taxon>
        <taxon>Eubacteriaceae</taxon>
        <taxon>Eubacterium</taxon>
    </lineage>
</organism>
<evidence type="ECO:0000313" key="1">
    <source>
        <dbReference type="EMBL" id="ADO36491.1"/>
    </source>
</evidence>